<dbReference type="GO" id="GO:0016787">
    <property type="term" value="F:hydrolase activity"/>
    <property type="evidence" value="ECO:0007669"/>
    <property type="project" value="UniProtKB-KW"/>
</dbReference>
<protein>
    <submittedName>
        <fullName evidence="4">Histone deacetylase</fullName>
    </submittedName>
</protein>
<dbReference type="PANTHER" id="PTHR10625">
    <property type="entry name" value="HISTONE DEACETYLASE HDAC1-RELATED"/>
    <property type="match status" value="1"/>
</dbReference>
<dbReference type="InterPro" id="IPR023801">
    <property type="entry name" value="His_deacetylse_dom"/>
</dbReference>
<dbReference type="SUPFAM" id="SSF52768">
    <property type="entry name" value="Arginase/deacetylase"/>
    <property type="match status" value="1"/>
</dbReference>
<proteinExistence type="inferred from homology"/>
<dbReference type="InterPro" id="IPR000286">
    <property type="entry name" value="HDACs"/>
</dbReference>
<comment type="similarity">
    <text evidence="1">Belongs to the histone deacetylase family.</text>
</comment>
<feature type="domain" description="Histone deacetylase" evidence="3">
    <location>
        <begin position="34"/>
        <end position="300"/>
    </location>
</feature>
<dbReference type="Pfam" id="PF00850">
    <property type="entry name" value="Hist_deacetyl"/>
    <property type="match status" value="1"/>
</dbReference>
<reference evidence="4 5" key="1">
    <citation type="submission" date="2019-10" db="EMBL/GenBank/DDBJ databases">
        <title>Rudanella paleaurantiibacter sp. nov., isolated from sludge.</title>
        <authorList>
            <person name="Xu S.Q."/>
        </authorList>
    </citation>
    <scope>NUCLEOTIDE SEQUENCE [LARGE SCALE GENOMIC DNA]</scope>
    <source>
        <strain evidence="4 5">HX-22-17</strain>
    </source>
</reference>
<dbReference type="Gene3D" id="3.40.800.20">
    <property type="entry name" value="Histone deacetylase domain"/>
    <property type="match status" value="1"/>
</dbReference>
<accession>A0A7J5TY81</accession>
<dbReference type="PANTHER" id="PTHR10625:SF19">
    <property type="entry name" value="HISTONE DEACETYLASE 12"/>
    <property type="match status" value="1"/>
</dbReference>
<evidence type="ECO:0000313" key="5">
    <source>
        <dbReference type="Proteomes" id="UP000488299"/>
    </source>
</evidence>
<evidence type="ECO:0000259" key="3">
    <source>
        <dbReference type="Pfam" id="PF00850"/>
    </source>
</evidence>
<comment type="caution">
    <text evidence="4">The sequence shown here is derived from an EMBL/GenBank/DDBJ whole genome shotgun (WGS) entry which is preliminary data.</text>
</comment>
<dbReference type="InterPro" id="IPR044150">
    <property type="entry name" value="HDAC_classIV"/>
</dbReference>
<evidence type="ECO:0000256" key="2">
    <source>
        <dbReference type="ARBA" id="ARBA00022801"/>
    </source>
</evidence>
<dbReference type="CDD" id="cd09993">
    <property type="entry name" value="HDAC_classIV"/>
    <property type="match status" value="1"/>
</dbReference>
<dbReference type="PRINTS" id="PR01270">
    <property type="entry name" value="HDASUPER"/>
</dbReference>
<dbReference type="RefSeq" id="WP_152124703.1">
    <property type="nucleotide sequence ID" value="NZ_WELI01000005.1"/>
</dbReference>
<name>A0A7J5TY81_9BACT</name>
<dbReference type="GO" id="GO:0004407">
    <property type="term" value="F:histone deacetylase activity"/>
    <property type="evidence" value="ECO:0007669"/>
    <property type="project" value="InterPro"/>
</dbReference>
<sequence length="310" mass="34380">MVSIAYAPLYKLPLPTGPKRGDEPGEPHRFPMLKYELIPEQLLYEGTCTPEHFFVPGSVDDRWVLGVHTPAYVTQLKTLTLPPAMVRRIGFPLTPELIEREWIITQGTIDCALWALQHGCALNVAGGTHHAYPDKGEGFCLLNDVGVAAHYLLETGQARRILVIDLDVHQGNGTAVMFAQEERVFTFSMHGKDNYPLKKEQSDLDIALPTGTNDEVYLNTLYDTLPGLIDRHQPDFLFYVAGVDIVSTDRLGKLAVSRDGCRQRDVFVFDTAIDRGLPIVVSMGGGYSPRIADIVEAHCNTFRVAVGKFS</sequence>
<evidence type="ECO:0000256" key="1">
    <source>
        <dbReference type="ARBA" id="ARBA00005947"/>
    </source>
</evidence>
<dbReference type="AlphaFoldDB" id="A0A7J5TY81"/>
<dbReference type="InterPro" id="IPR037138">
    <property type="entry name" value="His_deacetylse_dom_sf"/>
</dbReference>
<keyword evidence="5" id="KW-1185">Reference proteome</keyword>
<dbReference type="InterPro" id="IPR023696">
    <property type="entry name" value="Ureohydrolase_dom_sf"/>
</dbReference>
<keyword evidence="2" id="KW-0378">Hydrolase</keyword>
<organism evidence="4 5">
    <name type="scientific">Rudanella paleaurantiibacter</name>
    <dbReference type="NCBI Taxonomy" id="2614655"/>
    <lineage>
        <taxon>Bacteria</taxon>
        <taxon>Pseudomonadati</taxon>
        <taxon>Bacteroidota</taxon>
        <taxon>Cytophagia</taxon>
        <taxon>Cytophagales</taxon>
        <taxon>Cytophagaceae</taxon>
        <taxon>Rudanella</taxon>
    </lineage>
</organism>
<gene>
    <name evidence="4" type="ORF">F5984_12995</name>
</gene>
<dbReference type="GO" id="GO:0040029">
    <property type="term" value="P:epigenetic regulation of gene expression"/>
    <property type="evidence" value="ECO:0007669"/>
    <property type="project" value="TreeGrafter"/>
</dbReference>
<evidence type="ECO:0000313" key="4">
    <source>
        <dbReference type="EMBL" id="KAB7730093.1"/>
    </source>
</evidence>
<dbReference type="Proteomes" id="UP000488299">
    <property type="component" value="Unassembled WGS sequence"/>
</dbReference>
<dbReference type="EMBL" id="WELI01000005">
    <property type="protein sequence ID" value="KAB7730093.1"/>
    <property type="molecule type" value="Genomic_DNA"/>
</dbReference>